<evidence type="ECO:0000313" key="1">
    <source>
        <dbReference type="EMBL" id="QHU00215.1"/>
    </source>
</evidence>
<reference evidence="1" key="1">
    <citation type="journal article" date="2020" name="Nature">
        <title>Giant virus diversity and host interactions through global metagenomics.</title>
        <authorList>
            <person name="Schulz F."/>
            <person name="Roux S."/>
            <person name="Paez-Espino D."/>
            <person name="Jungbluth S."/>
            <person name="Walsh D.A."/>
            <person name="Denef V.J."/>
            <person name="McMahon K.D."/>
            <person name="Konstantinidis K.T."/>
            <person name="Eloe-Fadrosh E.A."/>
            <person name="Kyrpides N.C."/>
            <person name="Woyke T."/>
        </authorList>
    </citation>
    <scope>NUCLEOTIDE SEQUENCE</scope>
    <source>
        <strain evidence="1">GVMAG-M-3300025860-12</strain>
    </source>
</reference>
<protein>
    <submittedName>
        <fullName evidence="1">Uncharacterized protein</fullName>
    </submittedName>
</protein>
<dbReference type="EMBL" id="MN740324">
    <property type="protein sequence ID" value="QHU00215.1"/>
    <property type="molecule type" value="Genomic_DNA"/>
</dbReference>
<name>A0A6C0J3G0_9ZZZZ</name>
<proteinExistence type="predicted"/>
<accession>A0A6C0J3G0</accession>
<dbReference type="AlphaFoldDB" id="A0A6C0J3G0"/>
<dbReference type="Gene3D" id="3.40.50.11350">
    <property type="match status" value="1"/>
</dbReference>
<sequence>MNILQIKLKGGLCNKLFCLFSACDIAIKKNIKILEPVFGWKKEILFSDIYDIEIFNNKMKEFNNGEDIMIPFNEKKKYKIIKNTINLWNYSVEIISKQRKNNQINKNCMMIAVLNSLKLNNFNTNICKTFEEIENKNALHIRIESDWVPYSRSKNKRKKNNEIYLINCYRLISMYIHKFKDNVFFTTGQNQLNIQKKFSEQKINSEFLFNENLEYEINAAINFEICSKAKIFIGLSRSTFSNLISLKRCINGVNNSYIYNLNNELILRTDRGLHCDPEKSVKNIVEII</sequence>
<organism evidence="1">
    <name type="scientific">viral metagenome</name>
    <dbReference type="NCBI Taxonomy" id="1070528"/>
    <lineage>
        <taxon>unclassified sequences</taxon>
        <taxon>metagenomes</taxon>
        <taxon>organismal metagenomes</taxon>
    </lineage>
</organism>